<feature type="region of interest" description="Disordered" evidence="1">
    <location>
        <begin position="570"/>
        <end position="592"/>
    </location>
</feature>
<name>A0A841EGV2_9ACTN</name>
<organism evidence="4 5">
    <name type="scientific">Streptomonospora salina</name>
    <dbReference type="NCBI Taxonomy" id="104205"/>
    <lineage>
        <taxon>Bacteria</taxon>
        <taxon>Bacillati</taxon>
        <taxon>Actinomycetota</taxon>
        <taxon>Actinomycetes</taxon>
        <taxon>Streptosporangiales</taxon>
        <taxon>Nocardiopsidaceae</taxon>
        <taxon>Streptomonospora</taxon>
    </lineage>
</organism>
<sequence>MRLLPRLMRPTGSTRLGGPAVEAGPRRLLIEDTWCQTLIVTGYPRDVTAGWAEPLLAYPGRCDIAAHITPVPPDVAAHRLRRRRARLESTWRHDAARGRVEDPQAGTAAEDAAGLAQRLATGRRLFRLGLYITVYADTETELAEEIAHLQALSASLLIDTAPATFRPLHGWIATLPLATDTLASARTMDTDAVAALLPFTSPDLDTAGLGETSVVWGTNTHSAGLVLWDRFAPGIDNHNMVVLARSGAGKSYLAKLELLRSLTTGIEAAVIDPEDEYAALAASVGGTRVAVGTPAGRINPFDLPTPDTQADTDAGDGQGPGLMRRALFIHTLIATMVGELDATTAAALDKAILAAYAQAGITADTRTWNRTPPVLADLAHVLGAQEEPEAHRLADRLRPYTHGAYQPLFDGPTSTGLDGHLIVYSLRHLPAEAADVGMLLVLDRLWRRITEAAAPRPRLVTVDEAWLLLQNPVAATYLQRMAKAARKHWAGLTLITQDVGDVLATDTGRAVAANAATQVLLRQAPQNLEAVTSAFQLSQGERQTAAAAQRGDALLLAGHQRVGVHPLASPREHALLTTSPAEHADAGGEETP</sequence>
<evidence type="ECO:0000256" key="1">
    <source>
        <dbReference type="SAM" id="MobiDB-lite"/>
    </source>
</evidence>
<dbReference type="InterPro" id="IPR043964">
    <property type="entry name" value="P-loop_TraG"/>
</dbReference>
<dbReference type="Pfam" id="PF01935">
    <property type="entry name" value="DUF87"/>
    <property type="match status" value="1"/>
</dbReference>
<dbReference type="SUPFAM" id="SSF52540">
    <property type="entry name" value="P-loop containing nucleoside triphosphate hydrolases"/>
    <property type="match status" value="1"/>
</dbReference>
<protein>
    <submittedName>
        <fullName evidence="4">Type IV secretory pathway VirB4 component</fullName>
    </submittedName>
</protein>
<dbReference type="Proteomes" id="UP000578077">
    <property type="component" value="Unassembled WGS sequence"/>
</dbReference>
<feature type="domain" description="Helicase HerA central" evidence="2">
    <location>
        <begin position="240"/>
        <end position="307"/>
    </location>
</feature>
<dbReference type="Pfam" id="PF19044">
    <property type="entry name" value="P-loop_TraG"/>
    <property type="match status" value="1"/>
</dbReference>
<dbReference type="InterPro" id="IPR002789">
    <property type="entry name" value="HerA_central"/>
</dbReference>
<feature type="region of interest" description="Disordered" evidence="1">
    <location>
        <begin position="297"/>
        <end position="317"/>
    </location>
</feature>
<dbReference type="InterPro" id="IPR027417">
    <property type="entry name" value="P-loop_NTPase"/>
</dbReference>
<proteinExistence type="predicted"/>
<dbReference type="AlphaFoldDB" id="A0A841EGV2"/>
<dbReference type="Gene3D" id="1.10.8.730">
    <property type="match status" value="1"/>
</dbReference>
<dbReference type="EMBL" id="JACHLY010000001">
    <property type="protein sequence ID" value="MBB6000068.1"/>
    <property type="molecule type" value="Genomic_DNA"/>
</dbReference>
<dbReference type="PANTHER" id="PTHR30121">
    <property type="entry name" value="UNCHARACTERIZED PROTEIN YJGR-RELATED"/>
    <property type="match status" value="1"/>
</dbReference>
<keyword evidence="5" id="KW-1185">Reference proteome</keyword>
<evidence type="ECO:0000259" key="2">
    <source>
        <dbReference type="Pfam" id="PF01935"/>
    </source>
</evidence>
<dbReference type="PANTHER" id="PTHR30121:SF6">
    <property type="entry name" value="SLR6007 PROTEIN"/>
    <property type="match status" value="1"/>
</dbReference>
<dbReference type="InterPro" id="IPR051162">
    <property type="entry name" value="T4SS_component"/>
</dbReference>
<dbReference type="Gene3D" id="3.40.50.300">
    <property type="entry name" value="P-loop containing nucleotide triphosphate hydrolases"/>
    <property type="match status" value="1"/>
</dbReference>
<dbReference type="RefSeq" id="WP_184637265.1">
    <property type="nucleotide sequence ID" value="NZ_BAABKT010000012.1"/>
</dbReference>
<accession>A0A841EGV2</accession>
<evidence type="ECO:0000313" key="4">
    <source>
        <dbReference type="EMBL" id="MBB6000068.1"/>
    </source>
</evidence>
<gene>
    <name evidence="4" type="ORF">HNR25_003819</name>
</gene>
<comment type="caution">
    <text evidence="4">The sequence shown here is derived from an EMBL/GenBank/DDBJ whole genome shotgun (WGS) entry which is preliminary data.</text>
</comment>
<reference evidence="4 5" key="1">
    <citation type="submission" date="2020-08" db="EMBL/GenBank/DDBJ databases">
        <title>Sequencing the genomes of 1000 actinobacteria strains.</title>
        <authorList>
            <person name="Klenk H.-P."/>
        </authorList>
    </citation>
    <scope>NUCLEOTIDE SEQUENCE [LARGE SCALE GENOMIC DNA]</scope>
    <source>
        <strain evidence="4 5">DSM 44593</strain>
    </source>
</reference>
<feature type="domain" description="TraG P-loop" evidence="3">
    <location>
        <begin position="420"/>
        <end position="543"/>
    </location>
</feature>
<evidence type="ECO:0000313" key="5">
    <source>
        <dbReference type="Proteomes" id="UP000578077"/>
    </source>
</evidence>
<evidence type="ECO:0000259" key="3">
    <source>
        <dbReference type="Pfam" id="PF19044"/>
    </source>
</evidence>